<name>A0ABR7LPK9_9ACTN</name>
<dbReference type="RefSeq" id="WP_187243447.1">
    <property type="nucleotide sequence ID" value="NZ_BAAAOK010000009.1"/>
</dbReference>
<protein>
    <submittedName>
        <fullName evidence="1">Uncharacterized protein</fullName>
    </submittedName>
</protein>
<gene>
    <name evidence="1" type="ORF">HKK74_13100</name>
</gene>
<sequence>MARESSGLPRFENVCRNAAKILASCEGYFIDRISFDIVDGHDALEIGLRQGPEWPDVTISLSGVHHLSIGKPPESSGCFVDEVSVIHAPASPHPWPEGLVSVRRHDGLPELAWIRLIGPMDIEAVASTLTVFTAMSDDAAAVRPEA</sequence>
<dbReference type="Proteomes" id="UP000805614">
    <property type="component" value="Unassembled WGS sequence"/>
</dbReference>
<organism evidence="1 2">
    <name type="scientific">Actinomadura alba</name>
    <dbReference type="NCBI Taxonomy" id="406431"/>
    <lineage>
        <taxon>Bacteria</taxon>
        <taxon>Bacillati</taxon>
        <taxon>Actinomycetota</taxon>
        <taxon>Actinomycetes</taxon>
        <taxon>Streptosporangiales</taxon>
        <taxon>Thermomonosporaceae</taxon>
        <taxon>Actinomadura</taxon>
    </lineage>
</organism>
<reference evidence="1 2" key="1">
    <citation type="submission" date="2020-06" db="EMBL/GenBank/DDBJ databases">
        <title>Actinomadura xiongansis sp. nov., isolated from soil of Baiyangdian.</title>
        <authorList>
            <person name="Zhang X."/>
        </authorList>
    </citation>
    <scope>NUCLEOTIDE SEQUENCE [LARGE SCALE GENOMIC DNA]</scope>
    <source>
        <strain evidence="1 2">HBUM206468</strain>
    </source>
</reference>
<proteinExistence type="predicted"/>
<evidence type="ECO:0000313" key="2">
    <source>
        <dbReference type="Proteomes" id="UP000805614"/>
    </source>
</evidence>
<comment type="caution">
    <text evidence="1">The sequence shown here is derived from an EMBL/GenBank/DDBJ whole genome shotgun (WGS) entry which is preliminary data.</text>
</comment>
<keyword evidence="2" id="KW-1185">Reference proteome</keyword>
<evidence type="ECO:0000313" key="1">
    <source>
        <dbReference type="EMBL" id="MBC6466435.1"/>
    </source>
</evidence>
<dbReference type="EMBL" id="JABVEC010000008">
    <property type="protein sequence ID" value="MBC6466435.1"/>
    <property type="molecule type" value="Genomic_DNA"/>
</dbReference>
<accession>A0ABR7LPK9</accession>